<comment type="caution">
    <text evidence="1">The sequence shown here is derived from an EMBL/GenBank/DDBJ whole genome shotgun (WGS) entry which is preliminary data.</text>
</comment>
<proteinExistence type="predicted"/>
<keyword evidence="2" id="KW-1185">Reference proteome</keyword>
<reference evidence="1 2" key="1">
    <citation type="submission" date="2024-01" db="EMBL/GenBank/DDBJ databases">
        <title>Genome assemblies of Stephania.</title>
        <authorList>
            <person name="Yang L."/>
        </authorList>
    </citation>
    <scope>NUCLEOTIDE SEQUENCE [LARGE SCALE GENOMIC DNA]</scope>
    <source>
        <strain evidence="1">QJT</strain>
        <tissue evidence="1">Leaf</tissue>
    </source>
</reference>
<dbReference type="AlphaFoldDB" id="A0AAP0EFY5"/>
<name>A0AAP0EFY5_9MAGN</name>
<evidence type="ECO:0000313" key="2">
    <source>
        <dbReference type="Proteomes" id="UP001417504"/>
    </source>
</evidence>
<dbReference type="EMBL" id="JBBNAE010000010">
    <property type="protein sequence ID" value="KAK9090892.1"/>
    <property type="molecule type" value="Genomic_DNA"/>
</dbReference>
<accession>A0AAP0EFY5</accession>
<organism evidence="1 2">
    <name type="scientific">Stephania japonica</name>
    <dbReference type="NCBI Taxonomy" id="461633"/>
    <lineage>
        <taxon>Eukaryota</taxon>
        <taxon>Viridiplantae</taxon>
        <taxon>Streptophyta</taxon>
        <taxon>Embryophyta</taxon>
        <taxon>Tracheophyta</taxon>
        <taxon>Spermatophyta</taxon>
        <taxon>Magnoliopsida</taxon>
        <taxon>Ranunculales</taxon>
        <taxon>Menispermaceae</taxon>
        <taxon>Menispermoideae</taxon>
        <taxon>Cissampelideae</taxon>
        <taxon>Stephania</taxon>
    </lineage>
</organism>
<evidence type="ECO:0000313" key="1">
    <source>
        <dbReference type="EMBL" id="KAK9090892.1"/>
    </source>
</evidence>
<sequence>MKQHYKDMNLCLWNMETLASEMNATPNSLLEEKEFPLLLSCDKNETLNDVTLMSVEANEHAMKVHFAIDGLTPYMYEYWSDHEELEGKLEVSQLEPEIVMAQTHEEEVEEEIEVTLTRSEKIQQERKEDQSFVLVSPPTLPYIFDDFDREVDDKEHSKTFCTADTFMLDDLEIIDSFVLEVPDKLPFLNRGASVSLPNARGESIILEYSLLEDIT</sequence>
<gene>
    <name evidence="1" type="ORF">Sjap_024069</name>
</gene>
<dbReference type="Proteomes" id="UP001417504">
    <property type="component" value="Unassembled WGS sequence"/>
</dbReference>
<protein>
    <submittedName>
        <fullName evidence="1">Uncharacterized protein</fullName>
    </submittedName>
</protein>